<comment type="caution">
    <text evidence="2">The sequence shown here is derived from an EMBL/GenBank/DDBJ whole genome shotgun (WGS) entry which is preliminary data.</text>
</comment>
<evidence type="ECO:0000313" key="3">
    <source>
        <dbReference type="Proteomes" id="UP000631694"/>
    </source>
</evidence>
<dbReference type="AlphaFoldDB" id="A0A931MZJ2"/>
<evidence type="ECO:0000259" key="1">
    <source>
        <dbReference type="Pfam" id="PF07486"/>
    </source>
</evidence>
<dbReference type="InterPro" id="IPR042047">
    <property type="entry name" value="SleB_dom1"/>
</dbReference>
<gene>
    <name evidence="2" type="ORF">I5731_09900</name>
</gene>
<proteinExistence type="predicted"/>
<name>A0A931MZJ2_9HYPH</name>
<accession>A0A931MZJ2</accession>
<feature type="domain" description="Cell wall hydrolase SleB" evidence="1">
    <location>
        <begin position="304"/>
        <end position="414"/>
    </location>
</feature>
<keyword evidence="3" id="KW-1185">Reference proteome</keyword>
<organism evidence="2 3">
    <name type="scientific">Methylobrevis albus</name>
    <dbReference type="NCBI Taxonomy" id="2793297"/>
    <lineage>
        <taxon>Bacteria</taxon>
        <taxon>Pseudomonadati</taxon>
        <taxon>Pseudomonadota</taxon>
        <taxon>Alphaproteobacteria</taxon>
        <taxon>Hyphomicrobiales</taxon>
        <taxon>Pleomorphomonadaceae</taxon>
        <taxon>Methylobrevis</taxon>
    </lineage>
</organism>
<sequence>MRIRSSLVGRRLRRFGAVGLLGLSAAVLMPSIIAHQDAASLLLREIDPSTRWTMAITGTAGSSLHVASGMMGEARGAVATIARDTEGVSVVIDEIDPIVTGSIGRKARGLGQEIEVLPDEERLDRTLKGDLPMSITTPATPQGFSAGSIYDEHSRFEVPVLDPRLQTAFAGSERPLSVLAVGRFIAPRQAAPVDVAELEPLPPLPVARKDATMLVAASYPVRALSVEAGAAAEAMVAAYAPDSSIIAQDAFDALFAAPRGKPAVPELTVRPGEHWWAKNPLPSSILSTAEQRCLTDAIYFEARGEPERGQVAVAQVVLNRVKNPAYPETVCGVVYQNKTVRNRCQFSFACDGIADIVWSRSAWRKAEKVADDVAHGRIWLADIGTATHYHATYVRPNWAGVFHRQAKIGKHIFYQTINGGWS</sequence>
<dbReference type="Pfam" id="PF07486">
    <property type="entry name" value="Hydrolase_2"/>
    <property type="match status" value="1"/>
</dbReference>
<keyword evidence="2" id="KW-0378">Hydrolase</keyword>
<dbReference type="InterPro" id="IPR011105">
    <property type="entry name" value="Cell_wall_hydrolase_SleB"/>
</dbReference>
<dbReference type="Gene3D" id="1.10.10.2520">
    <property type="entry name" value="Cell wall hydrolase SleB, domain 1"/>
    <property type="match status" value="1"/>
</dbReference>
<evidence type="ECO:0000313" key="2">
    <source>
        <dbReference type="EMBL" id="MBH0238134.1"/>
    </source>
</evidence>
<dbReference type="RefSeq" id="WP_197311225.1">
    <property type="nucleotide sequence ID" value="NZ_JADZLT010000050.1"/>
</dbReference>
<protein>
    <submittedName>
        <fullName evidence="2">Cell wall hydrolase</fullName>
    </submittedName>
</protein>
<reference evidence="2" key="1">
    <citation type="submission" date="2020-12" db="EMBL/GenBank/DDBJ databases">
        <title>Methylobrevis albus sp. nov., isolated from fresh water lack sediment.</title>
        <authorList>
            <person name="Zou Q."/>
        </authorList>
    </citation>
    <scope>NUCLEOTIDE SEQUENCE</scope>
    <source>
        <strain evidence="2">L22</strain>
    </source>
</reference>
<dbReference type="GO" id="GO:0016787">
    <property type="term" value="F:hydrolase activity"/>
    <property type="evidence" value="ECO:0007669"/>
    <property type="project" value="UniProtKB-KW"/>
</dbReference>
<dbReference type="Proteomes" id="UP000631694">
    <property type="component" value="Unassembled WGS sequence"/>
</dbReference>
<dbReference type="EMBL" id="JADZLT010000050">
    <property type="protein sequence ID" value="MBH0238134.1"/>
    <property type="molecule type" value="Genomic_DNA"/>
</dbReference>